<dbReference type="InterPro" id="IPR018062">
    <property type="entry name" value="HTH_AraC-typ_CS"/>
</dbReference>
<keyword evidence="7" id="KW-1185">Reference proteome</keyword>
<dbReference type="RefSeq" id="WP_094014204.1">
    <property type="nucleotide sequence ID" value="NZ_NMQW01000011.1"/>
</dbReference>
<dbReference type="PANTHER" id="PTHR43280">
    <property type="entry name" value="ARAC-FAMILY TRANSCRIPTIONAL REGULATOR"/>
    <property type="match status" value="1"/>
</dbReference>
<dbReference type="EMBL" id="NMQW01000011">
    <property type="protein sequence ID" value="OXM86945.1"/>
    <property type="molecule type" value="Genomic_DNA"/>
</dbReference>
<keyword evidence="2" id="KW-0238">DNA-binding</keyword>
<dbReference type="InterPro" id="IPR009057">
    <property type="entry name" value="Homeodomain-like_sf"/>
</dbReference>
<dbReference type="PROSITE" id="PS00041">
    <property type="entry name" value="HTH_ARAC_FAMILY_1"/>
    <property type="match status" value="1"/>
</dbReference>
<dbReference type="SMART" id="SM00342">
    <property type="entry name" value="HTH_ARAC"/>
    <property type="match status" value="1"/>
</dbReference>
<evidence type="ECO:0000256" key="3">
    <source>
        <dbReference type="ARBA" id="ARBA00023163"/>
    </source>
</evidence>
<proteinExistence type="predicted"/>
<accession>A0A229UUV8</accession>
<organism evidence="6 7">
    <name type="scientific">Paenibacillus rigui</name>
    <dbReference type="NCBI Taxonomy" id="554312"/>
    <lineage>
        <taxon>Bacteria</taxon>
        <taxon>Bacillati</taxon>
        <taxon>Bacillota</taxon>
        <taxon>Bacilli</taxon>
        <taxon>Bacillales</taxon>
        <taxon>Paenibacillaceae</taxon>
        <taxon>Paenibacillus</taxon>
    </lineage>
</organism>
<evidence type="ECO:0000313" key="7">
    <source>
        <dbReference type="Proteomes" id="UP000215509"/>
    </source>
</evidence>
<evidence type="ECO:0000256" key="4">
    <source>
        <dbReference type="SAM" id="Phobius"/>
    </source>
</evidence>
<dbReference type="AlphaFoldDB" id="A0A229UUV8"/>
<dbReference type="CDD" id="cd18774">
    <property type="entry name" value="PDC2_HK_sensor"/>
    <property type="match status" value="1"/>
</dbReference>
<dbReference type="GO" id="GO:0003700">
    <property type="term" value="F:DNA-binding transcription factor activity"/>
    <property type="evidence" value="ECO:0007669"/>
    <property type="project" value="InterPro"/>
</dbReference>
<keyword evidence="4" id="KW-1133">Transmembrane helix</keyword>
<sequence length="777" mass="88730">MLPKSIAIFRHRSVFVKWLLILNIVILLSISIVGGISYWTSSSLLIQEAEKSSGVYLEQARDNIDNEIIVLESLSQQIALQPETRRALYLSAGTEVSDPTLFSTLVKYLSTVKFSNPMIGSLWLDIQNYPTIISNEAKYEKSFYYESVFPMKRPDFDWAKNVSRPLGVRSLGTLEVNGNTMLLFARPAPIEEPPYKGVLYASVEAKDFADRINNSKFGSNTGVFVMDAEEHIVLKNDWVRQEHEDSTLDQLVQSIHQQTGTEGSVHFQSSKGEPFLVVYTTSKVNDWTYVSLIPIATLMEKSKRIQSTTVIAVLLCLGCGLIVSYVLSRRIYEPINKIIQYIKWIEGKEAIETRSAAAPKQDELTLINELINTVHDRYESLKTTFEKQVPALQQKFLNDLIEGRTTGPIEEVISGIRLRLPYSSFQIAVMESVDFTMTEKVSNGETVLTVLGDICSQYAVGDMCFYYVPKHNNMAVFIVNSESRIHDLDKMYEFVEYINGTFDRLYNKRFTIGIGKMYANHNDVPLSYVDALMALQYKVVKGQGQIIFVDEVRRREAETLNYSMDMEKQLMNKLKTSDLDHVKEALDRILEMNIDVQHSSPELIQNLFRALAGTIIRTIYDIEATTEEVLGGSGTDLYAELDRSNTLEDKRSYIIKVLSSLCRYIEQRNENQYEQLYNKIKEYVELHYHQELSLPQLGEALNMSPSYLSSKFKEITGVKFVDFVNIRRIEQAKLYLQETDETINGISEKVGFVNANTFIKVFKKHEGITPGQFRSLK</sequence>
<gene>
    <name evidence="6" type="ORF">CF651_07320</name>
</gene>
<evidence type="ECO:0000256" key="2">
    <source>
        <dbReference type="ARBA" id="ARBA00023125"/>
    </source>
</evidence>
<dbReference type="PANTHER" id="PTHR43280:SF28">
    <property type="entry name" value="HTH-TYPE TRANSCRIPTIONAL ACTIVATOR RHAS"/>
    <property type="match status" value="1"/>
</dbReference>
<comment type="caution">
    <text evidence="6">The sequence shown here is derived from an EMBL/GenBank/DDBJ whole genome shotgun (WGS) entry which is preliminary data.</text>
</comment>
<evidence type="ECO:0000256" key="1">
    <source>
        <dbReference type="ARBA" id="ARBA00023015"/>
    </source>
</evidence>
<dbReference type="Proteomes" id="UP000215509">
    <property type="component" value="Unassembled WGS sequence"/>
</dbReference>
<keyword evidence="3" id="KW-0804">Transcription</keyword>
<dbReference type="Gene3D" id="1.10.10.60">
    <property type="entry name" value="Homeodomain-like"/>
    <property type="match status" value="2"/>
</dbReference>
<dbReference type="OrthoDB" id="1975037at2"/>
<evidence type="ECO:0000313" key="6">
    <source>
        <dbReference type="EMBL" id="OXM86945.1"/>
    </source>
</evidence>
<keyword evidence="4" id="KW-0472">Membrane</keyword>
<dbReference type="SUPFAM" id="SSF46689">
    <property type="entry name" value="Homeodomain-like"/>
    <property type="match status" value="2"/>
</dbReference>
<dbReference type="InterPro" id="IPR018060">
    <property type="entry name" value="HTH_AraC"/>
</dbReference>
<keyword evidence="4" id="KW-0812">Transmembrane</keyword>
<evidence type="ECO:0000259" key="5">
    <source>
        <dbReference type="PROSITE" id="PS01124"/>
    </source>
</evidence>
<feature type="transmembrane region" description="Helical" evidence="4">
    <location>
        <begin position="20"/>
        <end position="39"/>
    </location>
</feature>
<dbReference type="Gene3D" id="3.30.450.20">
    <property type="entry name" value="PAS domain"/>
    <property type="match status" value="1"/>
</dbReference>
<protein>
    <submittedName>
        <fullName evidence="6">AraC family transcriptional regulator</fullName>
    </submittedName>
</protein>
<dbReference type="PROSITE" id="PS01124">
    <property type="entry name" value="HTH_ARAC_FAMILY_2"/>
    <property type="match status" value="1"/>
</dbReference>
<dbReference type="Pfam" id="PF12833">
    <property type="entry name" value="HTH_18"/>
    <property type="match status" value="1"/>
</dbReference>
<feature type="domain" description="HTH araC/xylS-type" evidence="5">
    <location>
        <begin position="678"/>
        <end position="776"/>
    </location>
</feature>
<name>A0A229UUV8_9BACL</name>
<reference evidence="6 7" key="1">
    <citation type="submission" date="2017-07" db="EMBL/GenBank/DDBJ databases">
        <title>Genome sequencing and assembly of Paenibacillus rigui.</title>
        <authorList>
            <person name="Mayilraj S."/>
        </authorList>
    </citation>
    <scope>NUCLEOTIDE SEQUENCE [LARGE SCALE GENOMIC DNA]</scope>
    <source>
        <strain evidence="6 7">JCM 16352</strain>
    </source>
</reference>
<keyword evidence="1" id="KW-0805">Transcription regulation</keyword>
<dbReference type="GO" id="GO:0043565">
    <property type="term" value="F:sequence-specific DNA binding"/>
    <property type="evidence" value="ECO:0007669"/>
    <property type="project" value="InterPro"/>
</dbReference>